<dbReference type="InterPro" id="IPR018060">
    <property type="entry name" value="HTH_AraC"/>
</dbReference>
<reference evidence="7" key="1">
    <citation type="submission" date="2022-05" db="EMBL/GenBank/DDBJ databases">
        <title>Complete sequence of a novel PHA-producing Halomonas strain.</title>
        <authorList>
            <person name="Zheng Z."/>
        </authorList>
    </citation>
    <scope>NUCLEOTIDE SEQUENCE</scope>
    <source>
        <strain evidence="7">ZZQ-149</strain>
    </source>
</reference>
<dbReference type="PROSITE" id="PS00041">
    <property type="entry name" value="HTH_ARAC_FAMILY_1"/>
    <property type="match status" value="1"/>
</dbReference>
<keyword evidence="8" id="KW-1185">Reference proteome</keyword>
<dbReference type="PROSITE" id="PS01124">
    <property type="entry name" value="HTH_ARAC_FAMILY_2"/>
    <property type="match status" value="1"/>
</dbReference>
<keyword evidence="4" id="KW-0804">Transcription</keyword>
<evidence type="ECO:0000313" key="8">
    <source>
        <dbReference type="Proteomes" id="UP001164935"/>
    </source>
</evidence>
<dbReference type="Gene3D" id="1.10.10.60">
    <property type="entry name" value="Homeodomain-like"/>
    <property type="match status" value="1"/>
</dbReference>
<dbReference type="GO" id="GO:0003700">
    <property type="term" value="F:DNA-binding transcription factor activity"/>
    <property type="evidence" value="ECO:0007669"/>
    <property type="project" value="InterPro"/>
</dbReference>
<feature type="compositionally biased region" description="Polar residues" evidence="5">
    <location>
        <begin position="275"/>
        <end position="285"/>
    </location>
</feature>
<dbReference type="SMART" id="SM00342">
    <property type="entry name" value="HTH_ARAC"/>
    <property type="match status" value="1"/>
</dbReference>
<evidence type="ECO:0000256" key="1">
    <source>
        <dbReference type="ARBA" id="ARBA00023015"/>
    </source>
</evidence>
<keyword evidence="1" id="KW-0805">Transcription regulation</keyword>
<evidence type="ECO:0000256" key="3">
    <source>
        <dbReference type="ARBA" id="ARBA00023159"/>
    </source>
</evidence>
<accession>A0AA46YRR4</accession>
<gene>
    <name evidence="7" type="ORF">M0220_01200</name>
</gene>
<evidence type="ECO:0000259" key="6">
    <source>
        <dbReference type="PROSITE" id="PS01124"/>
    </source>
</evidence>
<dbReference type="Pfam" id="PF12833">
    <property type="entry name" value="HTH_18"/>
    <property type="match status" value="1"/>
</dbReference>
<keyword evidence="3" id="KW-0010">Activator</keyword>
<proteinExistence type="predicted"/>
<dbReference type="GO" id="GO:0043565">
    <property type="term" value="F:sequence-specific DNA binding"/>
    <property type="evidence" value="ECO:0007669"/>
    <property type="project" value="InterPro"/>
</dbReference>
<dbReference type="EMBL" id="CP096973">
    <property type="protein sequence ID" value="UYO74812.1"/>
    <property type="molecule type" value="Genomic_DNA"/>
</dbReference>
<evidence type="ECO:0000256" key="5">
    <source>
        <dbReference type="SAM" id="MobiDB-lite"/>
    </source>
</evidence>
<dbReference type="AlphaFoldDB" id="A0AA46YRR4"/>
<feature type="region of interest" description="Disordered" evidence="5">
    <location>
        <begin position="275"/>
        <end position="299"/>
    </location>
</feature>
<evidence type="ECO:0000256" key="4">
    <source>
        <dbReference type="ARBA" id="ARBA00023163"/>
    </source>
</evidence>
<organism evidence="7 8">
    <name type="scientific">Halomonas qinghailakensis</name>
    <dbReference type="NCBI Taxonomy" id="2937790"/>
    <lineage>
        <taxon>Bacteria</taxon>
        <taxon>Pseudomonadati</taxon>
        <taxon>Pseudomonadota</taxon>
        <taxon>Gammaproteobacteria</taxon>
        <taxon>Oceanospirillales</taxon>
        <taxon>Halomonadaceae</taxon>
        <taxon>Halomonas</taxon>
    </lineage>
</organism>
<dbReference type="InterPro" id="IPR037923">
    <property type="entry name" value="HTH-like"/>
</dbReference>
<dbReference type="InterPro" id="IPR009057">
    <property type="entry name" value="Homeodomain-like_sf"/>
</dbReference>
<dbReference type="SUPFAM" id="SSF51215">
    <property type="entry name" value="Regulatory protein AraC"/>
    <property type="match status" value="1"/>
</dbReference>
<dbReference type="InterPro" id="IPR018062">
    <property type="entry name" value="HTH_AraC-typ_CS"/>
</dbReference>
<keyword evidence="2" id="KW-0238">DNA-binding</keyword>
<feature type="domain" description="HTH araC/xylS-type" evidence="6">
    <location>
        <begin position="155"/>
        <end position="253"/>
    </location>
</feature>
<dbReference type="SUPFAM" id="SSF46689">
    <property type="entry name" value="Homeodomain-like"/>
    <property type="match status" value="2"/>
</dbReference>
<dbReference type="KEGG" id="hqn:M0220_01200"/>
<dbReference type="InterPro" id="IPR050204">
    <property type="entry name" value="AraC_XylS_family_regulators"/>
</dbReference>
<dbReference type="PANTHER" id="PTHR46796:SF10">
    <property type="entry name" value="TRANSCRIPTIONAL ACTIVATOR FEAR"/>
    <property type="match status" value="1"/>
</dbReference>
<evidence type="ECO:0000256" key="2">
    <source>
        <dbReference type="ARBA" id="ARBA00023125"/>
    </source>
</evidence>
<evidence type="ECO:0000313" key="7">
    <source>
        <dbReference type="EMBL" id="UYO74812.1"/>
    </source>
</evidence>
<dbReference type="Proteomes" id="UP001164935">
    <property type="component" value="Chromosome"/>
</dbReference>
<dbReference type="RefSeq" id="WP_264018458.1">
    <property type="nucleotide sequence ID" value="NZ_CP096973.1"/>
</dbReference>
<dbReference type="PANTHER" id="PTHR46796">
    <property type="entry name" value="HTH-TYPE TRANSCRIPTIONAL ACTIVATOR RHAS-RELATED"/>
    <property type="match status" value="1"/>
</dbReference>
<name>A0AA46YRR4_9GAMM</name>
<protein>
    <submittedName>
        <fullName evidence="7">AraC family transcriptional regulator</fullName>
    </submittedName>
</protein>
<sequence length="299" mass="32820">MPSTIRQIPLESATKHHSHDFHQIVITLCGSSEFEIEGLGGRVNAFSGCIVPANHEHFYSGNGYNRQLILDLPEDAPALTGEHRELVALFDAPRFFALDNPLRHYLAFVESELAQGFDTSAMSFQQDRLAATLLGSLKARLGATESTSQRRLNLSQIDRFIRHHLADELRVADLAKLACLSEAHFSERFRIQTGLSPWQYVRRQRLHAARQLVLQSRLPLTDIAIQTGFANQSALSHAFRRSYGVSPRQLRQGAGIANTPLDSAVRSTAYSTAYSTPLAPSSTPTGAAAKAGALSSRSS</sequence>